<dbReference type="InterPro" id="IPR015947">
    <property type="entry name" value="PUA-like_sf"/>
</dbReference>
<evidence type="ECO:0000256" key="7">
    <source>
        <dbReference type="ARBA" id="ARBA00022840"/>
    </source>
</evidence>
<comment type="function">
    <text evidence="8">Catalyzes the transfer of a phosphate group to glutamate to form L-glutamate 5-phosphate.</text>
</comment>
<feature type="binding site" evidence="8">
    <location>
        <begin position="210"/>
        <end position="216"/>
    </location>
    <ligand>
        <name>ATP</name>
        <dbReference type="ChEBI" id="CHEBI:30616"/>
    </ligand>
</feature>
<feature type="binding site" evidence="8">
    <location>
        <position position="9"/>
    </location>
    <ligand>
        <name>ATP</name>
        <dbReference type="ChEBI" id="CHEBI:30616"/>
    </ligand>
</feature>
<dbReference type="CDD" id="cd21157">
    <property type="entry name" value="PUA_G5K"/>
    <property type="match status" value="1"/>
</dbReference>
<dbReference type="SMART" id="SM00359">
    <property type="entry name" value="PUA"/>
    <property type="match status" value="1"/>
</dbReference>
<dbReference type="SUPFAM" id="SSF53633">
    <property type="entry name" value="Carbamate kinase-like"/>
    <property type="match status" value="1"/>
</dbReference>
<keyword evidence="2 8" id="KW-0028">Amino-acid biosynthesis</keyword>
<dbReference type="PROSITE" id="PS00902">
    <property type="entry name" value="GLUTAMATE_5_KINASE"/>
    <property type="match status" value="1"/>
</dbReference>
<feature type="binding site" evidence="8">
    <location>
        <position position="49"/>
    </location>
    <ligand>
        <name>substrate</name>
    </ligand>
</feature>
<dbReference type="SUPFAM" id="SSF88697">
    <property type="entry name" value="PUA domain-like"/>
    <property type="match status" value="1"/>
</dbReference>
<evidence type="ECO:0000313" key="11">
    <source>
        <dbReference type="Proteomes" id="UP001597227"/>
    </source>
</evidence>
<feature type="binding site" evidence="8">
    <location>
        <position position="148"/>
    </location>
    <ligand>
        <name>substrate</name>
    </ligand>
</feature>
<keyword evidence="7 8" id="KW-0067">ATP-binding</keyword>
<dbReference type="PRINTS" id="PR00474">
    <property type="entry name" value="GLU5KINASE"/>
</dbReference>
<dbReference type="InterPro" id="IPR002478">
    <property type="entry name" value="PUA"/>
</dbReference>
<dbReference type="Gene3D" id="2.30.130.10">
    <property type="entry name" value="PUA domain"/>
    <property type="match status" value="1"/>
</dbReference>
<keyword evidence="1 8" id="KW-0963">Cytoplasm</keyword>
<dbReference type="EMBL" id="JBHUEK010000025">
    <property type="protein sequence ID" value="MFD1780507.1"/>
    <property type="molecule type" value="Genomic_DNA"/>
</dbReference>
<feature type="binding site" evidence="8">
    <location>
        <position position="136"/>
    </location>
    <ligand>
        <name>substrate</name>
    </ligand>
</feature>
<dbReference type="InterPro" id="IPR041739">
    <property type="entry name" value="G5K_ProB"/>
</dbReference>
<dbReference type="GO" id="GO:0004349">
    <property type="term" value="F:glutamate 5-kinase activity"/>
    <property type="evidence" value="ECO:0007669"/>
    <property type="project" value="UniProtKB-EC"/>
</dbReference>
<comment type="similarity">
    <text evidence="8">Belongs to the glutamate 5-kinase family.</text>
</comment>
<evidence type="ECO:0000256" key="1">
    <source>
        <dbReference type="ARBA" id="ARBA00022490"/>
    </source>
</evidence>
<evidence type="ECO:0000313" key="10">
    <source>
        <dbReference type="EMBL" id="MFD1780507.1"/>
    </source>
</evidence>
<dbReference type="InterPro" id="IPR019797">
    <property type="entry name" value="Glutamate_5-kinase_CS"/>
</dbReference>
<dbReference type="PANTHER" id="PTHR43654">
    <property type="entry name" value="GLUTAMATE 5-KINASE"/>
    <property type="match status" value="1"/>
</dbReference>
<dbReference type="InterPro" id="IPR001057">
    <property type="entry name" value="Glu/AcGlu_kinase"/>
</dbReference>
<dbReference type="EC" id="2.7.2.11" evidence="8"/>
<evidence type="ECO:0000256" key="5">
    <source>
        <dbReference type="ARBA" id="ARBA00022741"/>
    </source>
</evidence>
<evidence type="ECO:0000256" key="6">
    <source>
        <dbReference type="ARBA" id="ARBA00022777"/>
    </source>
</evidence>
<dbReference type="RefSeq" id="WP_304213552.1">
    <property type="nucleotide sequence ID" value="NZ_JBHUEK010000025.1"/>
</dbReference>
<evidence type="ECO:0000259" key="9">
    <source>
        <dbReference type="SMART" id="SM00359"/>
    </source>
</evidence>
<organism evidence="10 11">
    <name type="scientific">Fredinandcohnia salidurans</name>
    <dbReference type="NCBI Taxonomy" id="2595041"/>
    <lineage>
        <taxon>Bacteria</taxon>
        <taxon>Bacillati</taxon>
        <taxon>Bacillota</taxon>
        <taxon>Bacilli</taxon>
        <taxon>Bacillales</taxon>
        <taxon>Bacillaceae</taxon>
        <taxon>Fredinandcohnia</taxon>
    </lineage>
</organism>
<keyword evidence="3 8" id="KW-0641">Proline biosynthesis</keyword>
<reference evidence="11" key="1">
    <citation type="journal article" date="2019" name="Int. J. Syst. Evol. Microbiol.">
        <title>The Global Catalogue of Microorganisms (GCM) 10K type strain sequencing project: providing services to taxonomists for standard genome sequencing and annotation.</title>
        <authorList>
            <consortium name="The Broad Institute Genomics Platform"/>
            <consortium name="The Broad Institute Genome Sequencing Center for Infectious Disease"/>
            <person name="Wu L."/>
            <person name="Ma J."/>
        </authorList>
    </citation>
    <scope>NUCLEOTIDE SEQUENCE [LARGE SCALE GENOMIC DNA]</scope>
    <source>
        <strain evidence="11">CCUG 15531</strain>
    </source>
</reference>
<gene>
    <name evidence="8 10" type="primary">proB</name>
    <name evidence="10" type="ORF">ACFSFW_17715</name>
</gene>
<comment type="caution">
    <text evidence="10">The sequence shown here is derived from an EMBL/GenBank/DDBJ whole genome shotgun (WGS) entry which is preliminary data.</text>
</comment>
<dbReference type="Proteomes" id="UP001597227">
    <property type="component" value="Unassembled WGS sequence"/>
</dbReference>
<dbReference type="Pfam" id="PF00696">
    <property type="entry name" value="AA_kinase"/>
    <property type="match status" value="1"/>
</dbReference>
<dbReference type="PROSITE" id="PS50890">
    <property type="entry name" value="PUA"/>
    <property type="match status" value="1"/>
</dbReference>
<feature type="domain" description="PUA" evidence="9">
    <location>
        <begin position="277"/>
        <end position="359"/>
    </location>
</feature>
<dbReference type="HAMAP" id="MF_00456">
    <property type="entry name" value="ProB"/>
    <property type="match status" value="1"/>
</dbReference>
<keyword evidence="5 8" id="KW-0547">Nucleotide-binding</keyword>
<dbReference type="InterPro" id="IPR036393">
    <property type="entry name" value="AceGlu_kinase-like_sf"/>
</dbReference>
<evidence type="ECO:0000256" key="8">
    <source>
        <dbReference type="HAMAP-Rule" id="MF_00456"/>
    </source>
</evidence>
<proteinExistence type="inferred from homology"/>
<keyword evidence="11" id="KW-1185">Reference proteome</keyword>
<feature type="binding site" evidence="8">
    <location>
        <begin position="168"/>
        <end position="169"/>
    </location>
    <ligand>
        <name>ATP</name>
        <dbReference type="ChEBI" id="CHEBI:30616"/>
    </ligand>
</feature>
<dbReference type="NCBIfam" id="TIGR01027">
    <property type="entry name" value="proB"/>
    <property type="match status" value="1"/>
</dbReference>
<keyword evidence="6 8" id="KW-0418">Kinase</keyword>
<keyword evidence="4 8" id="KW-0808">Transferase</keyword>
<dbReference type="Gene3D" id="3.40.1160.10">
    <property type="entry name" value="Acetylglutamate kinase-like"/>
    <property type="match status" value="1"/>
</dbReference>
<dbReference type="InterPro" id="IPR011529">
    <property type="entry name" value="Glu_5kinase"/>
</dbReference>
<sequence length="375" mass="40352">MKKKRIVVKIGSSSLTNQNGGLSNDKLREHVDAIARLKELGHEVILISSGAVAAGFMDLGYSSRPKTVAGKQAAAAVGQGLLLRGYTEEFKKHGIVAAQLLLTRQNFLYKDQYNNANATLSELLKRNVVPIINENDSVSLEELNFGDNDMLSALVSGLVHANFLIIITDVNGIYDQNPRTHPNAKRYNFLNEINDELVSGASGAGSNVGTGGMKSKIEAARTAVGLGVKVFIGSGSGDEKFVDILAGKGDGTYIGDSSRPSMNTSKQWLALHSIPSGKIEVDQGAAAAILRHGKSLLPAGITNIIGDFRINDVVEVVNLKGDIIGKGKVNYSSEQLVEIKGLSSTKAMVKVNSDQRVVIHRDNWVSQKERRVKYE</sequence>
<evidence type="ECO:0000256" key="3">
    <source>
        <dbReference type="ARBA" id="ARBA00022650"/>
    </source>
</evidence>
<dbReference type="PANTHER" id="PTHR43654:SF1">
    <property type="entry name" value="ISOPENTENYL PHOSPHATE KINASE"/>
    <property type="match status" value="1"/>
</dbReference>
<comment type="catalytic activity">
    <reaction evidence="8">
        <text>L-glutamate + ATP = L-glutamyl 5-phosphate + ADP</text>
        <dbReference type="Rhea" id="RHEA:14877"/>
        <dbReference type="ChEBI" id="CHEBI:29985"/>
        <dbReference type="ChEBI" id="CHEBI:30616"/>
        <dbReference type="ChEBI" id="CHEBI:58274"/>
        <dbReference type="ChEBI" id="CHEBI:456216"/>
        <dbReference type="EC" id="2.7.2.11"/>
    </reaction>
</comment>
<evidence type="ECO:0000256" key="4">
    <source>
        <dbReference type="ARBA" id="ARBA00022679"/>
    </source>
</evidence>
<dbReference type="Pfam" id="PF01472">
    <property type="entry name" value="PUA"/>
    <property type="match status" value="1"/>
</dbReference>
<protein>
    <recommendedName>
        <fullName evidence="8">Glutamate 5-kinase</fullName>
        <ecNumber evidence="8">2.7.2.11</ecNumber>
    </recommendedName>
    <alternativeName>
        <fullName evidence="8">Gamma-glutamyl kinase</fullName>
        <shortName evidence="8">GK</shortName>
    </alternativeName>
</protein>
<name>A0ABW4MRH5_9BACI</name>
<dbReference type="CDD" id="cd04242">
    <property type="entry name" value="AAK_G5K_ProB"/>
    <property type="match status" value="1"/>
</dbReference>
<evidence type="ECO:0000256" key="2">
    <source>
        <dbReference type="ARBA" id="ARBA00022605"/>
    </source>
</evidence>
<comment type="subcellular location">
    <subcellularLocation>
        <location evidence="8">Cytoplasm</location>
    </subcellularLocation>
</comment>
<comment type="pathway">
    <text evidence="8">Amino-acid biosynthesis; L-proline biosynthesis; L-glutamate 5-semialdehyde from L-glutamate: step 1/2.</text>
</comment>
<dbReference type="InterPro" id="IPR005715">
    <property type="entry name" value="Glu_5kinase/COase_Synthase"/>
</dbReference>
<accession>A0ABW4MRH5</accession>
<dbReference type="InterPro" id="IPR036974">
    <property type="entry name" value="PUA_sf"/>
</dbReference>
<dbReference type="InterPro" id="IPR001048">
    <property type="entry name" value="Asp/Glu/Uridylate_kinase"/>
</dbReference>
<dbReference type="PIRSF" id="PIRSF000729">
    <property type="entry name" value="GK"/>
    <property type="match status" value="1"/>
</dbReference>